<dbReference type="STRING" id="1867952.MTBPR1_100042"/>
<evidence type="ECO:0000313" key="2">
    <source>
        <dbReference type="Proteomes" id="UP000231658"/>
    </source>
</evidence>
<gene>
    <name evidence="1" type="ORF">MTBPR1_100042</name>
</gene>
<evidence type="ECO:0008006" key="3">
    <source>
        <dbReference type="Google" id="ProtNLM"/>
    </source>
</evidence>
<dbReference type="AlphaFoldDB" id="A0A1C3RDU6"/>
<name>A0A1C3RDU6_9PROT</name>
<reference evidence="1 2" key="1">
    <citation type="submission" date="2016-07" db="EMBL/GenBank/DDBJ databases">
        <authorList>
            <person name="Lefevre C.T."/>
        </authorList>
    </citation>
    <scope>NUCLEOTIDE SEQUENCE [LARGE SCALE GENOMIC DNA]</scope>
    <source>
        <strain evidence="1">PR1</strain>
    </source>
</reference>
<proteinExistence type="predicted"/>
<evidence type="ECO:0000313" key="1">
    <source>
        <dbReference type="EMBL" id="SCA55401.1"/>
    </source>
</evidence>
<accession>A0A1C3RDU6</accession>
<protein>
    <recommendedName>
        <fullName evidence="3">Tail fiber protein</fullName>
    </recommendedName>
</protein>
<dbReference type="RefSeq" id="WP_069186120.1">
    <property type="nucleotide sequence ID" value="NZ_FLYE01000002.1"/>
</dbReference>
<dbReference type="Proteomes" id="UP000231658">
    <property type="component" value="Unassembled WGS sequence"/>
</dbReference>
<dbReference type="EMBL" id="FLYE01000002">
    <property type="protein sequence ID" value="SCA55401.1"/>
    <property type="molecule type" value="Genomic_DNA"/>
</dbReference>
<keyword evidence="2" id="KW-1185">Reference proteome</keyword>
<sequence length="280" mass="29398">MSENIVIGDVRPRIQALGDGVQSEFIYPFPIFKETDLEVYLDETLQSAGFSISGVGQSEGGSVVFDLPPANNVVVTLRRYLVIERTSDFAEGGAFHASVINKELDYLTAVSQQNAEDLQRAVMLNPTDGDAALVLPSKVDRADGTLAFDGDGLPIVGPGVAEITSAQTNAQAATQAAIDAMAAQVAAEAARDEAQTFDPNDYRAVIDLIETADVADGAITQDKIDPNVSLGGPTLNEMYDNADTITIDTTIPAGRNAFMAGPVTIANGVTVTVNGTFTVV</sequence>
<dbReference type="OrthoDB" id="5461292at2"/>
<organism evidence="1 2">
    <name type="scientific">Candidatus Terasakiella magnetica</name>
    <dbReference type="NCBI Taxonomy" id="1867952"/>
    <lineage>
        <taxon>Bacteria</taxon>
        <taxon>Pseudomonadati</taxon>
        <taxon>Pseudomonadota</taxon>
        <taxon>Alphaproteobacteria</taxon>
        <taxon>Rhodospirillales</taxon>
        <taxon>Terasakiellaceae</taxon>
        <taxon>Terasakiella</taxon>
    </lineage>
</organism>